<keyword evidence="4" id="KW-1185">Reference proteome</keyword>
<evidence type="ECO:0000256" key="2">
    <source>
        <dbReference type="SAM" id="SignalP"/>
    </source>
</evidence>
<reference evidence="3" key="1">
    <citation type="submission" date="2023-10" db="EMBL/GenBank/DDBJ databases">
        <authorList>
            <person name="Noh H."/>
        </authorList>
    </citation>
    <scope>NUCLEOTIDE SEQUENCE</scope>
    <source>
        <strain evidence="3">DUCC4014</strain>
    </source>
</reference>
<protein>
    <submittedName>
        <fullName evidence="3">Uncharacterized protein</fullName>
    </submittedName>
</protein>
<evidence type="ECO:0000313" key="3">
    <source>
        <dbReference type="EMBL" id="WOO85588.1"/>
    </source>
</evidence>
<dbReference type="RefSeq" id="XP_062631614.1">
    <property type="nucleotide sequence ID" value="XM_062775630.1"/>
</dbReference>
<proteinExistence type="predicted"/>
<evidence type="ECO:0000256" key="1">
    <source>
        <dbReference type="SAM" id="MobiDB-lite"/>
    </source>
</evidence>
<feature type="region of interest" description="Disordered" evidence="1">
    <location>
        <begin position="37"/>
        <end position="79"/>
    </location>
</feature>
<feature type="signal peptide" evidence="2">
    <location>
        <begin position="1"/>
        <end position="15"/>
    </location>
</feature>
<accession>A0AAF1BU45</accession>
<feature type="chain" id="PRO_5042108770" evidence="2">
    <location>
        <begin position="16"/>
        <end position="190"/>
    </location>
</feature>
<name>A0AAF1BU45_9TREE</name>
<evidence type="ECO:0000313" key="4">
    <source>
        <dbReference type="Proteomes" id="UP000827549"/>
    </source>
</evidence>
<dbReference type="Proteomes" id="UP000827549">
    <property type="component" value="Chromosome 7"/>
</dbReference>
<dbReference type="EMBL" id="CP086720">
    <property type="protein sequence ID" value="WOO85588.1"/>
    <property type="molecule type" value="Genomic_DNA"/>
</dbReference>
<feature type="compositionally biased region" description="Polar residues" evidence="1">
    <location>
        <begin position="162"/>
        <end position="176"/>
    </location>
</feature>
<feature type="region of interest" description="Disordered" evidence="1">
    <location>
        <begin position="121"/>
        <end position="190"/>
    </location>
</feature>
<gene>
    <name evidence="3" type="ORF">LOC62_07G009089</name>
</gene>
<dbReference type="AlphaFoldDB" id="A0AAF1BU45"/>
<feature type="compositionally biased region" description="Basic and acidic residues" evidence="1">
    <location>
        <begin position="139"/>
        <end position="149"/>
    </location>
</feature>
<sequence length="190" mass="19701">MTPLAVLLLATLTAALPVHQNTECCAAADDYSAQQVARGTEAGNPSKGKPWASSPWLGGGGGGTETTNPPSGYAGNPWLIRPNGTPYGAKGGGVDVGNPVPFGSKGKKPWGVRPANWPANFDGTGTHAGNTLIKGWPNTRRDDDGRYDGLDASETGDDGTETNKLVENGDTGNTGNMLVKGWPNSRRQLD</sequence>
<keyword evidence="2" id="KW-0732">Signal</keyword>
<dbReference type="GeneID" id="87812252"/>
<organism evidence="3 4">
    <name type="scientific">Vanrija pseudolonga</name>
    <dbReference type="NCBI Taxonomy" id="143232"/>
    <lineage>
        <taxon>Eukaryota</taxon>
        <taxon>Fungi</taxon>
        <taxon>Dikarya</taxon>
        <taxon>Basidiomycota</taxon>
        <taxon>Agaricomycotina</taxon>
        <taxon>Tremellomycetes</taxon>
        <taxon>Trichosporonales</taxon>
        <taxon>Trichosporonaceae</taxon>
        <taxon>Vanrija</taxon>
    </lineage>
</organism>